<evidence type="ECO:0000313" key="12">
    <source>
        <dbReference type="Proteomes" id="UP000037854"/>
    </source>
</evidence>
<dbReference type="Gene3D" id="1.10.287.130">
    <property type="match status" value="1"/>
</dbReference>
<dbReference type="InterPro" id="IPR036890">
    <property type="entry name" value="HATPase_C_sf"/>
</dbReference>
<evidence type="ECO:0000256" key="2">
    <source>
        <dbReference type="ARBA" id="ARBA00004370"/>
    </source>
</evidence>
<dbReference type="Pfam" id="PF00512">
    <property type="entry name" value="HisKA"/>
    <property type="match status" value="1"/>
</dbReference>
<evidence type="ECO:0000259" key="10">
    <source>
        <dbReference type="PROSITE" id="PS50109"/>
    </source>
</evidence>
<sequence length="303" mass="35078">MFYVVIFIFLITVFLLTRLFALKKEVKNISKQLKIYNDRKTNKKIHMALLDKDVESLGLEINKLIDLYMSENRKRVRFEREQKQAIANISHDLRTPLTSILGYIQMAEEDDVTAAERKELLSIANKRAKRLEMLLKDFFELSIIESTDHQLKSERINLRSITIDVLMSFYDRFYERNMEPTIHIPESDVFIMADESAVTRVIENLISNAISHSDGNIIISLEERDFMVALVVKNDAHSLTEQDVDFMFDRFYRADQSRSGKSTGLGLSIVKSFMEKMNGTIMGQLSDGQLSIVCEWNSVVIKD</sequence>
<accession>A0ABR5MHX9</accession>
<dbReference type="InterPro" id="IPR036097">
    <property type="entry name" value="HisK_dim/P_sf"/>
</dbReference>
<keyword evidence="8" id="KW-0067">ATP-binding</keyword>
<dbReference type="EMBL" id="LGTK01000042">
    <property type="protein sequence ID" value="KPH73612.1"/>
    <property type="molecule type" value="Genomic_DNA"/>
</dbReference>
<dbReference type="SMART" id="SM00388">
    <property type="entry name" value="HisKA"/>
    <property type="match status" value="1"/>
</dbReference>
<keyword evidence="7 11" id="KW-0418">Kinase</keyword>
<dbReference type="Pfam" id="PF02518">
    <property type="entry name" value="HATPase_c"/>
    <property type="match status" value="1"/>
</dbReference>
<dbReference type="CDD" id="cd00075">
    <property type="entry name" value="HATPase"/>
    <property type="match status" value="1"/>
</dbReference>
<dbReference type="InterPro" id="IPR050351">
    <property type="entry name" value="BphY/WalK/GraS-like"/>
</dbReference>
<keyword evidence="12" id="KW-1185">Reference proteome</keyword>
<evidence type="ECO:0000256" key="8">
    <source>
        <dbReference type="ARBA" id="ARBA00022840"/>
    </source>
</evidence>
<name>A0ABR5MHX9_9BACI</name>
<dbReference type="SUPFAM" id="SSF47384">
    <property type="entry name" value="Homodimeric domain of signal transducing histidine kinase"/>
    <property type="match status" value="1"/>
</dbReference>
<dbReference type="InterPro" id="IPR008358">
    <property type="entry name" value="Sig_transdc_His_kin/Pase_MprB"/>
</dbReference>
<gene>
    <name evidence="11" type="ORF">AFL42_11875</name>
</gene>
<dbReference type="SUPFAM" id="SSF55874">
    <property type="entry name" value="ATPase domain of HSP90 chaperone/DNA topoisomerase II/histidine kinase"/>
    <property type="match status" value="1"/>
</dbReference>
<evidence type="ECO:0000256" key="3">
    <source>
        <dbReference type="ARBA" id="ARBA00012438"/>
    </source>
</evidence>
<evidence type="ECO:0000256" key="5">
    <source>
        <dbReference type="ARBA" id="ARBA00022679"/>
    </source>
</evidence>
<dbReference type="PANTHER" id="PTHR45453">
    <property type="entry name" value="PHOSPHATE REGULON SENSOR PROTEIN PHOR"/>
    <property type="match status" value="1"/>
</dbReference>
<evidence type="ECO:0000256" key="9">
    <source>
        <dbReference type="ARBA" id="ARBA00023012"/>
    </source>
</evidence>
<evidence type="ECO:0000256" key="6">
    <source>
        <dbReference type="ARBA" id="ARBA00022741"/>
    </source>
</evidence>
<keyword evidence="6" id="KW-0547">Nucleotide-binding</keyword>
<proteinExistence type="predicted"/>
<dbReference type="RefSeq" id="WP_047184032.1">
    <property type="nucleotide sequence ID" value="NZ_JAHHXM010000008.1"/>
</dbReference>
<keyword evidence="5" id="KW-0808">Transferase</keyword>
<evidence type="ECO:0000256" key="4">
    <source>
        <dbReference type="ARBA" id="ARBA00022553"/>
    </source>
</evidence>
<dbReference type="PROSITE" id="PS50109">
    <property type="entry name" value="HIS_KIN"/>
    <property type="match status" value="1"/>
</dbReference>
<dbReference type="GO" id="GO:0016301">
    <property type="term" value="F:kinase activity"/>
    <property type="evidence" value="ECO:0007669"/>
    <property type="project" value="UniProtKB-KW"/>
</dbReference>
<keyword evidence="4" id="KW-0597">Phosphoprotein</keyword>
<evidence type="ECO:0000256" key="1">
    <source>
        <dbReference type="ARBA" id="ARBA00000085"/>
    </source>
</evidence>
<dbReference type="Gene3D" id="3.30.565.10">
    <property type="entry name" value="Histidine kinase-like ATPase, C-terminal domain"/>
    <property type="match status" value="1"/>
</dbReference>
<evidence type="ECO:0000313" key="11">
    <source>
        <dbReference type="EMBL" id="KPH73612.1"/>
    </source>
</evidence>
<dbReference type="InterPro" id="IPR003661">
    <property type="entry name" value="HisK_dim/P_dom"/>
</dbReference>
<evidence type="ECO:0000256" key="7">
    <source>
        <dbReference type="ARBA" id="ARBA00022777"/>
    </source>
</evidence>
<dbReference type="Proteomes" id="UP000037854">
    <property type="component" value="Unassembled WGS sequence"/>
</dbReference>
<dbReference type="InterPro" id="IPR005467">
    <property type="entry name" value="His_kinase_dom"/>
</dbReference>
<dbReference type="SMART" id="SM00387">
    <property type="entry name" value="HATPase_c"/>
    <property type="match status" value="1"/>
</dbReference>
<comment type="catalytic activity">
    <reaction evidence="1">
        <text>ATP + protein L-histidine = ADP + protein N-phospho-L-histidine.</text>
        <dbReference type="EC" id="2.7.13.3"/>
    </reaction>
</comment>
<comment type="subcellular location">
    <subcellularLocation>
        <location evidence="2">Membrane</location>
    </subcellularLocation>
</comment>
<protein>
    <recommendedName>
        <fullName evidence="3">histidine kinase</fullName>
        <ecNumber evidence="3">2.7.13.3</ecNumber>
    </recommendedName>
</protein>
<dbReference type="PRINTS" id="PR01780">
    <property type="entry name" value="LANTIREGPROT"/>
</dbReference>
<dbReference type="InterPro" id="IPR003594">
    <property type="entry name" value="HATPase_dom"/>
</dbReference>
<dbReference type="EC" id="2.7.13.3" evidence="3"/>
<feature type="domain" description="Histidine kinase" evidence="10">
    <location>
        <begin position="88"/>
        <end position="281"/>
    </location>
</feature>
<comment type="caution">
    <text evidence="11">The sequence shown here is derived from an EMBL/GenBank/DDBJ whole genome shotgun (WGS) entry which is preliminary data.</text>
</comment>
<organism evidence="11 12">
    <name type="scientific">Oceanobacillus caeni</name>
    <dbReference type="NCBI Taxonomy" id="405946"/>
    <lineage>
        <taxon>Bacteria</taxon>
        <taxon>Bacillati</taxon>
        <taxon>Bacillota</taxon>
        <taxon>Bacilli</taxon>
        <taxon>Bacillales</taxon>
        <taxon>Bacillaceae</taxon>
        <taxon>Oceanobacillus</taxon>
    </lineage>
</organism>
<reference evidence="11 12" key="1">
    <citation type="submission" date="2015-07" db="EMBL/GenBank/DDBJ databases">
        <title>High-quality draft genome sequence of Oceanobacillus caeni HM6, a bacillus isolated from a human feces.</title>
        <authorList>
            <person name="Kumar J."/>
            <person name="Verma M.K."/>
            <person name="Pandey R."/>
            <person name="Bhambi M."/>
            <person name="Chauhan N."/>
        </authorList>
    </citation>
    <scope>NUCLEOTIDE SEQUENCE [LARGE SCALE GENOMIC DNA]</scope>
    <source>
        <strain evidence="11 12">HM6</strain>
    </source>
</reference>
<dbReference type="CDD" id="cd00082">
    <property type="entry name" value="HisKA"/>
    <property type="match status" value="1"/>
</dbReference>
<keyword evidence="9" id="KW-0902">Two-component regulatory system</keyword>
<dbReference type="PANTHER" id="PTHR45453:SF1">
    <property type="entry name" value="PHOSPHATE REGULON SENSOR PROTEIN PHOR"/>
    <property type="match status" value="1"/>
</dbReference>